<gene>
    <name evidence="2" type="ORF">RIF29_25201</name>
</gene>
<name>A0AAN9EL52_CROPI</name>
<feature type="compositionally biased region" description="Polar residues" evidence="1">
    <location>
        <begin position="1"/>
        <end position="21"/>
    </location>
</feature>
<organism evidence="2 3">
    <name type="scientific">Crotalaria pallida</name>
    <name type="common">Smooth rattlebox</name>
    <name type="synonym">Crotalaria striata</name>
    <dbReference type="NCBI Taxonomy" id="3830"/>
    <lineage>
        <taxon>Eukaryota</taxon>
        <taxon>Viridiplantae</taxon>
        <taxon>Streptophyta</taxon>
        <taxon>Embryophyta</taxon>
        <taxon>Tracheophyta</taxon>
        <taxon>Spermatophyta</taxon>
        <taxon>Magnoliopsida</taxon>
        <taxon>eudicotyledons</taxon>
        <taxon>Gunneridae</taxon>
        <taxon>Pentapetalae</taxon>
        <taxon>rosids</taxon>
        <taxon>fabids</taxon>
        <taxon>Fabales</taxon>
        <taxon>Fabaceae</taxon>
        <taxon>Papilionoideae</taxon>
        <taxon>50 kb inversion clade</taxon>
        <taxon>genistoids sensu lato</taxon>
        <taxon>core genistoids</taxon>
        <taxon>Crotalarieae</taxon>
        <taxon>Crotalaria</taxon>
    </lineage>
</organism>
<comment type="caution">
    <text evidence="2">The sequence shown here is derived from an EMBL/GenBank/DDBJ whole genome shotgun (WGS) entry which is preliminary data.</text>
</comment>
<evidence type="ECO:0000313" key="3">
    <source>
        <dbReference type="Proteomes" id="UP001372338"/>
    </source>
</evidence>
<feature type="compositionally biased region" description="Pro residues" evidence="1">
    <location>
        <begin position="25"/>
        <end position="34"/>
    </location>
</feature>
<sequence>MAIESSNNGSDSSKTIKNSPFGSPHSPPPPPPPPPHRETYKCFICLSPFPNPVLLGKHHREDQPCSTQMQIKNMNETSLNMIGNVVSVLQPPPRPPPLPSPPTPLPTENERTLETPFLITNATGENVISGGIDFLNRFHPYLRQEYNPISVVAAIDRCPSLDNRTLDLISQLEPTRNFLCMIENQTTRASGNATYGANATLSSRPTTPVDLTFKL</sequence>
<evidence type="ECO:0000313" key="2">
    <source>
        <dbReference type="EMBL" id="KAK7259592.1"/>
    </source>
</evidence>
<dbReference type="EMBL" id="JAYWIO010000005">
    <property type="protein sequence ID" value="KAK7259592.1"/>
    <property type="molecule type" value="Genomic_DNA"/>
</dbReference>
<dbReference type="AlphaFoldDB" id="A0AAN9EL52"/>
<accession>A0AAN9EL52</accession>
<protein>
    <recommendedName>
        <fullName evidence="4">C2H2-type domain-containing protein</fullName>
    </recommendedName>
</protein>
<reference evidence="2 3" key="1">
    <citation type="submission" date="2024-01" db="EMBL/GenBank/DDBJ databases">
        <title>The genomes of 5 underutilized Papilionoideae crops provide insights into root nodulation and disease resistanc.</title>
        <authorList>
            <person name="Yuan L."/>
        </authorList>
    </citation>
    <scope>NUCLEOTIDE SEQUENCE [LARGE SCALE GENOMIC DNA]</scope>
    <source>
        <strain evidence="2">ZHUSHIDOU_FW_LH</strain>
        <tissue evidence="2">Leaf</tissue>
    </source>
</reference>
<dbReference type="Proteomes" id="UP001372338">
    <property type="component" value="Unassembled WGS sequence"/>
</dbReference>
<proteinExistence type="predicted"/>
<evidence type="ECO:0008006" key="4">
    <source>
        <dbReference type="Google" id="ProtNLM"/>
    </source>
</evidence>
<evidence type="ECO:0000256" key="1">
    <source>
        <dbReference type="SAM" id="MobiDB-lite"/>
    </source>
</evidence>
<feature type="region of interest" description="Disordered" evidence="1">
    <location>
        <begin position="1"/>
        <end position="35"/>
    </location>
</feature>
<keyword evidence="3" id="KW-1185">Reference proteome</keyword>